<accession>A0ABT7STJ9</accession>
<dbReference type="RefSeq" id="WP_289363508.1">
    <property type="nucleotide sequence ID" value="NZ_JAUCBP010000002.1"/>
</dbReference>
<dbReference type="PROSITE" id="PS51257">
    <property type="entry name" value="PROKAR_LIPOPROTEIN"/>
    <property type="match status" value="1"/>
</dbReference>
<evidence type="ECO:0000313" key="2">
    <source>
        <dbReference type="Proteomes" id="UP001234343"/>
    </source>
</evidence>
<evidence type="ECO:0008006" key="3">
    <source>
        <dbReference type="Google" id="ProtNLM"/>
    </source>
</evidence>
<reference evidence="1 2" key="1">
    <citation type="submission" date="2023-06" db="EMBL/GenBank/DDBJ databases">
        <title>Alteromonas sp. ASW11-36 isolated from intertidal sand.</title>
        <authorList>
            <person name="Li Y."/>
        </authorList>
    </citation>
    <scope>NUCLEOTIDE SEQUENCE [LARGE SCALE GENOMIC DNA]</scope>
    <source>
        <strain evidence="1 2">ASW11-36</strain>
    </source>
</reference>
<evidence type="ECO:0000313" key="1">
    <source>
        <dbReference type="EMBL" id="MDM7859491.1"/>
    </source>
</evidence>
<gene>
    <name evidence="1" type="ORF">QTP81_02585</name>
</gene>
<name>A0ABT7STJ9_9ALTE</name>
<dbReference type="EMBL" id="JAUCBP010000002">
    <property type="protein sequence ID" value="MDM7859491.1"/>
    <property type="molecule type" value="Genomic_DNA"/>
</dbReference>
<sequence length="259" mass="28265">MRSLLIGLICIGTIGCGSGAPQDTSSPSEVTLPAPSEPVPEDAQIQVLFIGNSHSASNNLSGMVKYLINQNVSGKKALTERVQRYGFLIDHAVSESTLAHLESRDWTHVVLQAQKYSQSFQVDYPITGALSLIAKIEQTNGQAIMFPEWAQRNRPSETEYIHNIHVNIATQTNACIAPIGYAWERALEIRPDVRLHAADGNHASLLGSFLTALVLFETITGEPADLISPSQEFAIDAETQLFLAQMATYAHAHHPACDY</sequence>
<dbReference type="Gene3D" id="3.40.50.1110">
    <property type="entry name" value="SGNH hydrolase"/>
    <property type="match status" value="1"/>
</dbReference>
<dbReference type="InterPro" id="IPR036514">
    <property type="entry name" value="SGNH_hydro_sf"/>
</dbReference>
<comment type="caution">
    <text evidence="1">The sequence shown here is derived from an EMBL/GenBank/DDBJ whole genome shotgun (WGS) entry which is preliminary data.</text>
</comment>
<dbReference type="Proteomes" id="UP001234343">
    <property type="component" value="Unassembled WGS sequence"/>
</dbReference>
<organism evidence="1 2">
    <name type="scientific">Alteromonas arenosi</name>
    <dbReference type="NCBI Taxonomy" id="3055817"/>
    <lineage>
        <taxon>Bacteria</taxon>
        <taxon>Pseudomonadati</taxon>
        <taxon>Pseudomonadota</taxon>
        <taxon>Gammaproteobacteria</taxon>
        <taxon>Alteromonadales</taxon>
        <taxon>Alteromonadaceae</taxon>
        <taxon>Alteromonas/Salinimonas group</taxon>
        <taxon>Alteromonas</taxon>
    </lineage>
</organism>
<proteinExistence type="predicted"/>
<protein>
    <recommendedName>
        <fullName evidence="3">SGNH/GDSL hydrolase family protein</fullName>
    </recommendedName>
</protein>
<keyword evidence="2" id="KW-1185">Reference proteome</keyword>